<dbReference type="PANTHER" id="PTHR24416:SF550">
    <property type="entry name" value="FIBROBLAST GROWTH FACTOR RECEPTOR HOMOLOG 1-RELATED"/>
    <property type="match status" value="1"/>
</dbReference>
<dbReference type="GO" id="GO:0005886">
    <property type="term" value="C:plasma membrane"/>
    <property type="evidence" value="ECO:0007669"/>
    <property type="project" value="TreeGrafter"/>
</dbReference>
<dbReference type="Gene3D" id="3.30.200.20">
    <property type="entry name" value="Phosphorylase Kinase, domain 1"/>
    <property type="match status" value="1"/>
</dbReference>
<feature type="compositionally biased region" description="Basic and acidic residues" evidence="17">
    <location>
        <begin position="1174"/>
        <end position="1191"/>
    </location>
</feature>
<dbReference type="PROSITE" id="PS50011">
    <property type="entry name" value="PROTEIN_KINASE_DOM"/>
    <property type="match status" value="1"/>
</dbReference>
<dbReference type="GO" id="GO:0007169">
    <property type="term" value="P:cell surface receptor protein tyrosine kinase signaling pathway"/>
    <property type="evidence" value="ECO:0007669"/>
    <property type="project" value="TreeGrafter"/>
</dbReference>
<evidence type="ECO:0000259" key="21">
    <source>
        <dbReference type="PROSITE" id="PS50835"/>
    </source>
</evidence>
<dbReference type="InterPro" id="IPR003599">
    <property type="entry name" value="Ig_sub"/>
</dbReference>
<dbReference type="Pfam" id="PF07679">
    <property type="entry name" value="I-set"/>
    <property type="match status" value="3"/>
</dbReference>
<dbReference type="SMART" id="SM00408">
    <property type="entry name" value="IGc2"/>
    <property type="match status" value="3"/>
</dbReference>
<dbReference type="Gene3D" id="2.60.40.10">
    <property type="entry name" value="Immunoglobulins"/>
    <property type="match status" value="3"/>
</dbReference>
<evidence type="ECO:0000256" key="3">
    <source>
        <dbReference type="ARBA" id="ARBA00022553"/>
    </source>
</evidence>
<feature type="compositionally biased region" description="Pro residues" evidence="17">
    <location>
        <begin position="188"/>
        <end position="198"/>
    </location>
</feature>
<feature type="region of interest" description="Disordered" evidence="17">
    <location>
        <begin position="731"/>
        <end position="750"/>
    </location>
</feature>
<dbReference type="SUPFAM" id="SSF48726">
    <property type="entry name" value="Immunoglobulin"/>
    <property type="match status" value="3"/>
</dbReference>
<feature type="domain" description="Ig-like" evidence="21">
    <location>
        <begin position="273"/>
        <end position="364"/>
    </location>
</feature>
<reference evidence="23" key="1">
    <citation type="submission" date="2024-02" db="UniProtKB">
        <authorList>
            <consortium name="WormBaseParasite"/>
        </authorList>
    </citation>
    <scope>IDENTIFICATION</scope>
</reference>
<dbReference type="FunFam" id="2.60.40.10:FF:001689">
    <property type="entry name" value="Myoblast growth factor receptor egl-15"/>
    <property type="match status" value="1"/>
</dbReference>
<dbReference type="Pfam" id="PF07714">
    <property type="entry name" value="PK_Tyr_Ser-Thr"/>
    <property type="match status" value="1"/>
</dbReference>
<feature type="transmembrane region" description="Helical" evidence="18">
    <location>
        <begin position="698"/>
        <end position="715"/>
    </location>
</feature>
<dbReference type="InterPro" id="IPR036179">
    <property type="entry name" value="Ig-like_dom_sf"/>
</dbReference>
<keyword evidence="14" id="KW-0675">Receptor</keyword>
<feature type="region of interest" description="Disordered" evidence="17">
    <location>
        <begin position="244"/>
        <end position="272"/>
    </location>
</feature>
<evidence type="ECO:0000256" key="1">
    <source>
        <dbReference type="ARBA" id="ARBA00004167"/>
    </source>
</evidence>
<feature type="region of interest" description="Disordered" evidence="17">
    <location>
        <begin position="1128"/>
        <end position="1211"/>
    </location>
</feature>
<keyword evidence="10 18" id="KW-1133">Transmembrane helix</keyword>
<dbReference type="EC" id="2.7.10.1" evidence="2"/>
<accession>A0AAF3EWT6</accession>
<keyword evidence="22" id="KW-1185">Reference proteome</keyword>
<feature type="compositionally biased region" description="Low complexity" evidence="17">
    <location>
        <begin position="1030"/>
        <end position="1053"/>
    </location>
</feature>
<dbReference type="PRINTS" id="PR00109">
    <property type="entry name" value="TYRKINASE"/>
</dbReference>
<evidence type="ECO:0000256" key="17">
    <source>
        <dbReference type="SAM" id="MobiDB-lite"/>
    </source>
</evidence>
<dbReference type="InterPro" id="IPR007110">
    <property type="entry name" value="Ig-like_dom"/>
</dbReference>
<evidence type="ECO:0000256" key="7">
    <source>
        <dbReference type="ARBA" id="ARBA00022741"/>
    </source>
</evidence>
<feature type="transmembrane region" description="Helical" evidence="18">
    <location>
        <begin position="505"/>
        <end position="529"/>
    </location>
</feature>
<evidence type="ECO:0000256" key="12">
    <source>
        <dbReference type="ARBA" id="ARBA00023137"/>
    </source>
</evidence>
<evidence type="ECO:0000256" key="9">
    <source>
        <dbReference type="ARBA" id="ARBA00022840"/>
    </source>
</evidence>
<evidence type="ECO:0000256" key="16">
    <source>
        <dbReference type="ARBA" id="ARBA00023319"/>
    </source>
</evidence>
<evidence type="ECO:0000256" key="13">
    <source>
        <dbReference type="ARBA" id="ARBA00023157"/>
    </source>
</evidence>
<proteinExistence type="predicted"/>
<dbReference type="GO" id="GO:0005524">
    <property type="term" value="F:ATP binding"/>
    <property type="evidence" value="ECO:0007669"/>
    <property type="project" value="UniProtKB-KW"/>
</dbReference>
<feature type="compositionally biased region" description="Acidic residues" evidence="17">
    <location>
        <begin position="995"/>
        <end position="1013"/>
    </location>
</feature>
<dbReference type="SUPFAM" id="SSF56112">
    <property type="entry name" value="Protein kinase-like (PK-like)"/>
    <property type="match status" value="1"/>
</dbReference>
<evidence type="ECO:0000256" key="8">
    <source>
        <dbReference type="ARBA" id="ARBA00022777"/>
    </source>
</evidence>
<evidence type="ECO:0000256" key="18">
    <source>
        <dbReference type="SAM" id="Phobius"/>
    </source>
</evidence>
<dbReference type="GO" id="GO:0043235">
    <property type="term" value="C:receptor complex"/>
    <property type="evidence" value="ECO:0007669"/>
    <property type="project" value="TreeGrafter"/>
</dbReference>
<keyword evidence="15" id="KW-0325">Glycoprotein</keyword>
<keyword evidence="16" id="KW-0393">Immunoglobulin domain</keyword>
<keyword evidence="8" id="KW-0418">Kinase</keyword>
<feature type="domain" description="Ig-like" evidence="21">
    <location>
        <begin position="29"/>
        <end position="126"/>
    </location>
</feature>
<feature type="region of interest" description="Disordered" evidence="17">
    <location>
        <begin position="182"/>
        <end position="204"/>
    </location>
</feature>
<dbReference type="InterPro" id="IPR008266">
    <property type="entry name" value="Tyr_kinase_AS"/>
</dbReference>
<evidence type="ECO:0000256" key="10">
    <source>
        <dbReference type="ARBA" id="ARBA00022989"/>
    </source>
</evidence>
<dbReference type="InterPro" id="IPR001245">
    <property type="entry name" value="Ser-Thr/Tyr_kinase_cat_dom"/>
</dbReference>
<evidence type="ECO:0000259" key="20">
    <source>
        <dbReference type="PROSITE" id="PS50011"/>
    </source>
</evidence>
<keyword evidence="7" id="KW-0547">Nucleotide-binding</keyword>
<keyword evidence="3" id="KW-0597">Phosphoprotein</keyword>
<sequence>MTRSRKIDQIVSFLLLFLLYISSIEAIEPDPVYYPLRFLHSENDEFLKYLGERVKLSCHVFDSRYSTLEWTRNGEVITEAEYSSKRVRKPHPFVLEISDLEVRDHGIWACNVTNPHGSITRNFTIEIADLCAYYEGGNFSSYPLECVCVWFYTKRPPGKPIDYMAIEAKPDECQPYSKRNERLRLTSSPPPPHFPSHPPSSIGLPLPTPSQKIDDFLAWNESSLNATVQIIKVAELSSEELIEESPRIETTPKPRKKVTTVKPKETTTPAEPPHFVVTEHLPLITLPAGRTIKLNCKANGTNLHYVWHKNEAVIVQGSPRATGYIYGLRNHSLELEDSVPSDSGLYKCLIQNNLGSIEREFVVKVVERLRSAPVILPNVLRNQTVNVNGSATFTCEVISDLTPHIVWVKMEKTDGEYFYLNQTVGEVMFAYVLMDNYPKAYITNTANSSTLRLVNATSEDQGIYACITGNSLGKAMANASLIVNEFRTLTLPTGKAQSQGVPLSILILSLIFIFLLFLLCMLLLTYYLCMKINRKKMEEATKLLPRRKKVVVRQKDHGGTRTGWSDLPSTYQIQIIDQNPHQRAAGGGTRQSHISSDLTINCEYEIEEDPGWEIDRSRIKLVDQLGEGAFGEVWRAILTVKKEDYPEGAIDPVPFDQPVAVKRLKSTAHERELRDLVLEMTILKTLDEMDYTRGKENVLRLLGCCTGVGPLLVVLELCPHGNLRDFLRAHRPREDSEPTSPHSTAFPGDYLEPRKPRERILIDPLTQRHLVDFAYQVSNGMLFLSSKQIIHRDLAARNVLVAEDFAMKISDFGLSRNTSSSKDYYRKRGNGRLPIKWMAPEALEEHMYTTESDVWSFGILLWEIMTLGGTPYPTIQMHHLYDRLKEGYRMESPHNCPQEIYNVMLGCWQDVRERRPSFSTICDYLQWMLEESDRAAAAMNEIESQTSDSSQTDLDNLAPAPPREIDGSTMPRRKARPLSAPVVLPTEGIPHSICDDDDDERRDDDEDDDEDEGPLIVNGQPVEGIPLLPTSKSSSSSTSTPKKKISSSSSSSSNGDHPGRRVPPPLPTRESQQNEMMTFSPLHRPPIHSMTADSALGSPSWISSNHNSHFPLSLSDSEYAIPIIGNRNTPNHDYMNVGGSSTQSQSTKRFLFPNQSDYASGREENNKQNPSTSNEKKGDEQKEENRRHSMDSRASSGRGGSSGVSSSEGLGGLSDLVQIEVLPSSSHSFPQARVTRSTIPPIPPTPPIPPIPPIPQPPNPPNSSSNQIPSRSTRTASPVAKNDINIV</sequence>
<feature type="compositionally biased region" description="Low complexity" evidence="17">
    <location>
        <begin position="1262"/>
        <end position="1274"/>
    </location>
</feature>
<evidence type="ECO:0000256" key="2">
    <source>
        <dbReference type="ARBA" id="ARBA00011902"/>
    </source>
</evidence>
<dbReference type="Proteomes" id="UP000887575">
    <property type="component" value="Unassembled WGS sequence"/>
</dbReference>
<dbReference type="InterPro" id="IPR050122">
    <property type="entry name" value="RTK"/>
</dbReference>
<feature type="signal peptide" evidence="19">
    <location>
        <begin position="1"/>
        <end position="26"/>
    </location>
</feature>
<feature type="compositionally biased region" description="Polar residues" evidence="17">
    <location>
        <begin position="1138"/>
        <end position="1158"/>
    </location>
</feature>
<evidence type="ECO:0000256" key="6">
    <source>
        <dbReference type="ARBA" id="ARBA00022729"/>
    </source>
</evidence>
<dbReference type="PROSITE" id="PS00109">
    <property type="entry name" value="PROTEIN_KINASE_TYR"/>
    <property type="match status" value="1"/>
</dbReference>
<feature type="domain" description="Ig-like" evidence="21">
    <location>
        <begin position="373"/>
        <end position="484"/>
    </location>
</feature>
<dbReference type="GO" id="GO:0004714">
    <property type="term" value="F:transmembrane receptor protein tyrosine kinase activity"/>
    <property type="evidence" value="ECO:0007669"/>
    <property type="project" value="UniProtKB-EC"/>
</dbReference>
<evidence type="ECO:0000313" key="22">
    <source>
        <dbReference type="Proteomes" id="UP000887575"/>
    </source>
</evidence>
<feature type="region of interest" description="Disordered" evidence="17">
    <location>
        <begin position="941"/>
        <end position="1072"/>
    </location>
</feature>
<keyword evidence="4" id="KW-0808">Transferase</keyword>
<keyword evidence="6 19" id="KW-0732">Signal</keyword>
<dbReference type="GO" id="GO:0009653">
    <property type="term" value="P:anatomical structure morphogenesis"/>
    <property type="evidence" value="ECO:0007669"/>
    <property type="project" value="UniProtKB-ARBA"/>
</dbReference>
<dbReference type="InterPro" id="IPR020635">
    <property type="entry name" value="Tyr_kinase_cat_dom"/>
</dbReference>
<evidence type="ECO:0000256" key="4">
    <source>
        <dbReference type="ARBA" id="ARBA00022679"/>
    </source>
</evidence>
<feature type="domain" description="Protein kinase" evidence="20">
    <location>
        <begin position="619"/>
        <end position="928"/>
    </location>
</feature>
<dbReference type="FunFam" id="1.10.510.10:FF:000089">
    <property type="entry name" value="Tyrosine-protein kinase receptor TYRO3"/>
    <property type="match status" value="1"/>
</dbReference>
<keyword evidence="5 18" id="KW-0812">Transmembrane</keyword>
<dbReference type="CDD" id="cd00096">
    <property type="entry name" value="Ig"/>
    <property type="match status" value="1"/>
</dbReference>
<evidence type="ECO:0000256" key="19">
    <source>
        <dbReference type="SAM" id="SignalP"/>
    </source>
</evidence>
<dbReference type="SMART" id="SM00219">
    <property type="entry name" value="TyrKc"/>
    <property type="match status" value="1"/>
</dbReference>
<feature type="compositionally biased region" description="Pro residues" evidence="17">
    <location>
        <begin position="1240"/>
        <end position="1261"/>
    </location>
</feature>
<dbReference type="InterPro" id="IPR011009">
    <property type="entry name" value="Kinase-like_dom_sf"/>
</dbReference>
<dbReference type="WBParaSite" id="MBELARI_LOCUS1867">
    <property type="protein sequence ID" value="MBELARI_LOCUS1867"/>
    <property type="gene ID" value="MBELARI_LOCUS1867"/>
</dbReference>
<evidence type="ECO:0000256" key="14">
    <source>
        <dbReference type="ARBA" id="ARBA00023170"/>
    </source>
</evidence>
<evidence type="ECO:0000256" key="15">
    <source>
        <dbReference type="ARBA" id="ARBA00023180"/>
    </source>
</evidence>
<feature type="region of interest" description="Disordered" evidence="17">
    <location>
        <begin position="1224"/>
        <end position="1287"/>
    </location>
</feature>
<protein>
    <recommendedName>
        <fullName evidence="2">receptor protein-tyrosine kinase</fullName>
        <ecNumber evidence="2">2.7.10.1</ecNumber>
    </recommendedName>
</protein>
<evidence type="ECO:0000256" key="5">
    <source>
        <dbReference type="ARBA" id="ARBA00022692"/>
    </source>
</evidence>
<feature type="chain" id="PRO_5042033616" description="receptor protein-tyrosine kinase" evidence="19">
    <location>
        <begin position="27"/>
        <end position="1287"/>
    </location>
</feature>
<evidence type="ECO:0000313" key="23">
    <source>
        <dbReference type="WBParaSite" id="MBELARI_LOCUS1867"/>
    </source>
</evidence>
<dbReference type="SMART" id="SM00409">
    <property type="entry name" value="IG"/>
    <property type="match status" value="3"/>
</dbReference>
<keyword evidence="11 18" id="KW-0472">Membrane</keyword>
<dbReference type="InterPro" id="IPR000719">
    <property type="entry name" value="Prot_kinase_dom"/>
</dbReference>
<dbReference type="InterPro" id="IPR013098">
    <property type="entry name" value="Ig_I-set"/>
</dbReference>
<dbReference type="InterPro" id="IPR013783">
    <property type="entry name" value="Ig-like_fold"/>
</dbReference>
<comment type="subcellular location">
    <subcellularLocation>
        <location evidence="1">Membrane</location>
        <topology evidence="1">Single-pass membrane protein</topology>
    </subcellularLocation>
</comment>
<dbReference type="PROSITE" id="PS50835">
    <property type="entry name" value="IG_LIKE"/>
    <property type="match status" value="3"/>
</dbReference>
<keyword evidence="13" id="KW-1015">Disulfide bond</keyword>
<dbReference type="Gene3D" id="1.10.510.10">
    <property type="entry name" value="Transferase(Phosphotransferase) domain 1"/>
    <property type="match status" value="1"/>
</dbReference>
<keyword evidence="9" id="KW-0067">ATP-binding</keyword>
<dbReference type="PANTHER" id="PTHR24416">
    <property type="entry name" value="TYROSINE-PROTEIN KINASE RECEPTOR"/>
    <property type="match status" value="1"/>
</dbReference>
<feature type="compositionally biased region" description="Low complexity" evidence="17">
    <location>
        <begin position="944"/>
        <end position="953"/>
    </location>
</feature>
<evidence type="ECO:0000256" key="11">
    <source>
        <dbReference type="ARBA" id="ARBA00023136"/>
    </source>
</evidence>
<organism evidence="22 23">
    <name type="scientific">Mesorhabditis belari</name>
    <dbReference type="NCBI Taxonomy" id="2138241"/>
    <lineage>
        <taxon>Eukaryota</taxon>
        <taxon>Metazoa</taxon>
        <taxon>Ecdysozoa</taxon>
        <taxon>Nematoda</taxon>
        <taxon>Chromadorea</taxon>
        <taxon>Rhabditida</taxon>
        <taxon>Rhabditina</taxon>
        <taxon>Rhabditomorpha</taxon>
        <taxon>Rhabditoidea</taxon>
        <taxon>Rhabditidae</taxon>
        <taxon>Mesorhabditinae</taxon>
        <taxon>Mesorhabditis</taxon>
    </lineage>
</organism>
<dbReference type="InterPro" id="IPR003598">
    <property type="entry name" value="Ig_sub2"/>
</dbReference>
<name>A0AAF3EWT6_9BILA</name>
<keyword evidence="12" id="KW-0829">Tyrosine-protein kinase</keyword>